<dbReference type="Gene3D" id="3.30.420.10">
    <property type="entry name" value="Ribonuclease H-like superfamily/Ribonuclease H"/>
    <property type="match status" value="1"/>
</dbReference>
<dbReference type="InterPro" id="IPR036397">
    <property type="entry name" value="RNaseH_sf"/>
</dbReference>
<evidence type="ECO:0008006" key="3">
    <source>
        <dbReference type="Google" id="ProtNLM"/>
    </source>
</evidence>
<dbReference type="AlphaFoldDB" id="A0A1V9ZDL5"/>
<keyword evidence="2" id="KW-1185">Reference proteome</keyword>
<name>A0A1V9ZDL5_ACHHY</name>
<comment type="caution">
    <text evidence="1">The sequence shown here is derived from an EMBL/GenBank/DDBJ whole genome shotgun (WGS) entry which is preliminary data.</text>
</comment>
<organism evidence="1 2">
    <name type="scientific">Achlya hypogyna</name>
    <name type="common">Oomycete</name>
    <name type="synonym">Protoachlya hypogyna</name>
    <dbReference type="NCBI Taxonomy" id="1202772"/>
    <lineage>
        <taxon>Eukaryota</taxon>
        <taxon>Sar</taxon>
        <taxon>Stramenopiles</taxon>
        <taxon>Oomycota</taxon>
        <taxon>Saprolegniomycetes</taxon>
        <taxon>Saprolegniales</taxon>
        <taxon>Achlyaceae</taxon>
        <taxon>Achlya</taxon>
    </lineage>
</organism>
<accession>A0A1V9ZDL5</accession>
<gene>
    <name evidence="1" type="ORF">ACHHYP_20850</name>
</gene>
<dbReference type="Proteomes" id="UP000243579">
    <property type="component" value="Unassembled WGS sequence"/>
</dbReference>
<dbReference type="GO" id="GO:0003676">
    <property type="term" value="F:nucleic acid binding"/>
    <property type="evidence" value="ECO:0007669"/>
    <property type="project" value="InterPro"/>
</dbReference>
<dbReference type="EMBL" id="JNBR01000154">
    <property type="protein sequence ID" value="OQR96093.1"/>
    <property type="molecule type" value="Genomic_DNA"/>
</dbReference>
<proteinExistence type="predicted"/>
<reference evidence="1 2" key="1">
    <citation type="journal article" date="2014" name="Genome Biol. Evol.">
        <title>The secreted proteins of Achlya hypogyna and Thraustotheca clavata identify the ancestral oomycete secretome and reveal gene acquisitions by horizontal gene transfer.</title>
        <authorList>
            <person name="Misner I."/>
            <person name="Blouin N."/>
            <person name="Leonard G."/>
            <person name="Richards T.A."/>
            <person name="Lane C.E."/>
        </authorList>
    </citation>
    <scope>NUCLEOTIDE SEQUENCE [LARGE SCALE GENOMIC DNA]</scope>
    <source>
        <strain evidence="1 2">ATCC 48635</strain>
    </source>
</reference>
<protein>
    <recommendedName>
        <fullName evidence="3">Tc1-like transposase DDE domain-containing protein</fullName>
    </recommendedName>
</protein>
<evidence type="ECO:0000313" key="2">
    <source>
        <dbReference type="Proteomes" id="UP000243579"/>
    </source>
</evidence>
<dbReference type="PANTHER" id="PTHR33939">
    <property type="entry name" value="PROTEIN CBG22215"/>
    <property type="match status" value="1"/>
</dbReference>
<dbReference type="PANTHER" id="PTHR33939:SF1">
    <property type="entry name" value="DUF4371 DOMAIN-CONTAINING PROTEIN"/>
    <property type="match status" value="1"/>
</dbReference>
<dbReference type="OrthoDB" id="168086at2759"/>
<sequence>MEALWKANAVIVLNNASYHKGLPLETHKGTESEYKTEIWQKLKSYIKSNVMSVVVTMAAKRGHTVKYTPPYHLRLQPIELVWACVKGRVGRQYSVNMTLKDVRRRLDEAFDSLPADIIYKCIENRKSEVMRLDKYNREIDARTTPTRSTKFNRTMLTKTRATSRACRITMWTSMITTKL</sequence>
<evidence type="ECO:0000313" key="1">
    <source>
        <dbReference type="EMBL" id="OQR96093.1"/>
    </source>
</evidence>